<evidence type="ECO:0000256" key="4">
    <source>
        <dbReference type="SAM" id="MobiDB-lite"/>
    </source>
</evidence>
<sequence>MRHPLASRMQSTKDASTPCRSTEDMIMRTSLDLSPLHRFAIGFDNVSRLLDAASRLDDQAVAYPPYNIEKTGETQYRITMAVAGFAEDDLSVVLTENTLVIAGRLDRADDAPSRFLHRGIAGRAFERKFELADHLRVEGASFVNGLLHVDLVREVPEEKQPRRIAIQSASAPKGIESQAA</sequence>
<reference evidence="6 7" key="1">
    <citation type="submission" date="2012-02" db="EMBL/GenBank/DDBJ databases">
        <title>Shotgun genome sequence of Phaeospirillum photometricum DSM 122.</title>
        <authorList>
            <person name="Duquesne K."/>
            <person name="Sturgis J."/>
        </authorList>
    </citation>
    <scope>NUCLEOTIDE SEQUENCE [LARGE SCALE GENOMIC DNA]</scope>
    <source>
        <strain evidence="7">DSM122</strain>
    </source>
</reference>
<dbReference type="PANTHER" id="PTHR47062">
    <property type="match status" value="1"/>
</dbReference>
<dbReference type="CDD" id="cd06470">
    <property type="entry name" value="ACD_IbpA-B_like"/>
    <property type="match status" value="1"/>
</dbReference>
<dbReference type="InterPro" id="IPR008978">
    <property type="entry name" value="HSP20-like_chaperone"/>
</dbReference>
<evidence type="ECO:0000313" key="6">
    <source>
        <dbReference type="EMBL" id="CCG07031.1"/>
    </source>
</evidence>
<dbReference type="Gene3D" id="2.60.40.790">
    <property type="match status" value="1"/>
</dbReference>
<name>H6SNV9_PARPM</name>
<evidence type="ECO:0000259" key="5">
    <source>
        <dbReference type="PROSITE" id="PS01031"/>
    </source>
</evidence>
<dbReference type="eggNOG" id="COG0071">
    <property type="taxonomic scope" value="Bacteria"/>
</dbReference>
<dbReference type="SUPFAM" id="SSF49764">
    <property type="entry name" value="HSP20-like chaperones"/>
    <property type="match status" value="1"/>
</dbReference>
<dbReference type="InterPro" id="IPR002068">
    <property type="entry name" value="A-crystallin/Hsp20_dom"/>
</dbReference>
<dbReference type="PANTHER" id="PTHR47062:SF1">
    <property type="entry name" value="SMALL HEAT SHOCK PROTEIN IBPA"/>
    <property type="match status" value="1"/>
</dbReference>
<dbReference type="KEGG" id="rpm:RSPPHO_00405"/>
<evidence type="ECO:0000256" key="2">
    <source>
        <dbReference type="PROSITE-ProRule" id="PRU00285"/>
    </source>
</evidence>
<dbReference type="InterPro" id="IPR037913">
    <property type="entry name" value="ACD_IbpA/B"/>
</dbReference>
<dbReference type="EMBL" id="HE663493">
    <property type="protein sequence ID" value="CCG07031.1"/>
    <property type="molecule type" value="Genomic_DNA"/>
</dbReference>
<dbReference type="Proteomes" id="UP000033220">
    <property type="component" value="Chromosome DSM 122"/>
</dbReference>
<dbReference type="PATRIC" id="fig|1150469.3.peg.469"/>
<organism evidence="6 7">
    <name type="scientific">Pararhodospirillum photometricum DSM 122</name>
    <dbReference type="NCBI Taxonomy" id="1150469"/>
    <lineage>
        <taxon>Bacteria</taxon>
        <taxon>Pseudomonadati</taxon>
        <taxon>Pseudomonadota</taxon>
        <taxon>Alphaproteobacteria</taxon>
        <taxon>Rhodospirillales</taxon>
        <taxon>Rhodospirillaceae</taxon>
        <taxon>Pararhodospirillum</taxon>
    </lineage>
</organism>
<comment type="similarity">
    <text evidence="2 3">Belongs to the small heat shock protein (HSP20) family.</text>
</comment>
<gene>
    <name evidence="6" type="ORF">RSPPHO_00405</name>
</gene>
<protein>
    <submittedName>
        <fullName evidence="6">Heat shock protein Hsp20</fullName>
    </submittedName>
</protein>
<evidence type="ECO:0000256" key="1">
    <source>
        <dbReference type="ARBA" id="ARBA00023016"/>
    </source>
</evidence>
<dbReference type="Pfam" id="PF00011">
    <property type="entry name" value="HSP20"/>
    <property type="match status" value="1"/>
</dbReference>
<accession>H6SNV9</accession>
<keyword evidence="1 6" id="KW-0346">Stress response</keyword>
<dbReference type="STRING" id="1150469.RSPPHO_00405"/>
<feature type="compositionally biased region" description="Polar residues" evidence="4">
    <location>
        <begin position="8"/>
        <end position="20"/>
    </location>
</feature>
<feature type="domain" description="SHSP" evidence="5">
    <location>
        <begin position="57"/>
        <end position="169"/>
    </location>
</feature>
<feature type="region of interest" description="Disordered" evidence="4">
    <location>
        <begin position="1"/>
        <end position="21"/>
    </location>
</feature>
<evidence type="ECO:0000313" key="7">
    <source>
        <dbReference type="Proteomes" id="UP000033220"/>
    </source>
</evidence>
<dbReference type="AlphaFoldDB" id="H6SNV9"/>
<dbReference type="HOGENOM" id="CLU_046737_4_1_5"/>
<proteinExistence type="inferred from homology"/>
<evidence type="ECO:0000256" key="3">
    <source>
        <dbReference type="RuleBase" id="RU003616"/>
    </source>
</evidence>
<dbReference type="PROSITE" id="PS01031">
    <property type="entry name" value="SHSP"/>
    <property type="match status" value="1"/>
</dbReference>
<keyword evidence="7" id="KW-1185">Reference proteome</keyword>